<dbReference type="Gene3D" id="3.30.70.2100">
    <property type="match status" value="1"/>
</dbReference>
<evidence type="ECO:0000313" key="3">
    <source>
        <dbReference type="EMBL" id="GAA2245200.1"/>
    </source>
</evidence>
<comment type="caution">
    <text evidence="3">The sequence shown here is derived from an EMBL/GenBank/DDBJ whole genome shotgun (WGS) entry which is preliminary data.</text>
</comment>
<dbReference type="Gene3D" id="6.10.140.1210">
    <property type="match status" value="1"/>
</dbReference>
<dbReference type="InterPro" id="IPR006311">
    <property type="entry name" value="TAT_signal"/>
</dbReference>
<dbReference type="SUPFAM" id="SSF54373">
    <property type="entry name" value="FAD-linked reductases, C-terminal domain"/>
    <property type="match status" value="1"/>
</dbReference>
<dbReference type="Gene3D" id="1.10.10.1620">
    <property type="match status" value="1"/>
</dbReference>
<dbReference type="Gene3D" id="3.30.160.490">
    <property type="match status" value="1"/>
</dbReference>
<dbReference type="InterPro" id="IPR036188">
    <property type="entry name" value="FAD/NAD-bd_sf"/>
</dbReference>
<dbReference type="Gene3D" id="6.10.250.1500">
    <property type="match status" value="1"/>
</dbReference>
<dbReference type="Gene3D" id="3.30.1490.470">
    <property type="match status" value="1"/>
</dbReference>
<name>A0ABP5QYG1_9ACTN</name>
<evidence type="ECO:0000256" key="1">
    <source>
        <dbReference type="SAM" id="MobiDB-lite"/>
    </source>
</evidence>
<dbReference type="Pfam" id="PF01593">
    <property type="entry name" value="Amino_oxidase"/>
    <property type="match status" value="1"/>
</dbReference>
<dbReference type="Gene3D" id="3.50.50.60">
    <property type="entry name" value="FAD/NAD(P)-binding domain"/>
    <property type="match status" value="1"/>
</dbReference>
<dbReference type="Proteomes" id="UP001500305">
    <property type="component" value="Unassembled WGS sequence"/>
</dbReference>
<dbReference type="RefSeq" id="WP_344636741.1">
    <property type="nucleotide sequence ID" value="NZ_BAAATR010000010.1"/>
</dbReference>
<dbReference type="PANTHER" id="PTHR10742">
    <property type="entry name" value="FLAVIN MONOAMINE OXIDASE"/>
    <property type="match status" value="1"/>
</dbReference>
<dbReference type="EMBL" id="BAAATR010000010">
    <property type="protein sequence ID" value="GAA2245200.1"/>
    <property type="molecule type" value="Genomic_DNA"/>
</dbReference>
<organism evidence="3 4">
    <name type="scientific">Kitasatospora cystarginea</name>
    <dbReference type="NCBI Taxonomy" id="58350"/>
    <lineage>
        <taxon>Bacteria</taxon>
        <taxon>Bacillati</taxon>
        <taxon>Actinomycetota</taxon>
        <taxon>Actinomycetes</taxon>
        <taxon>Kitasatosporales</taxon>
        <taxon>Streptomycetaceae</taxon>
        <taxon>Kitasatospora</taxon>
    </lineage>
</organism>
<evidence type="ECO:0000259" key="2">
    <source>
        <dbReference type="Pfam" id="PF01593"/>
    </source>
</evidence>
<dbReference type="Gene3D" id="1.10.405.10">
    <property type="entry name" value="Guanine Nucleotide Dissociation Inhibitor, domain 1"/>
    <property type="match status" value="1"/>
</dbReference>
<dbReference type="PANTHER" id="PTHR10742:SF342">
    <property type="entry name" value="AMINE OXIDASE"/>
    <property type="match status" value="1"/>
</dbReference>
<feature type="domain" description="Amine oxidase" evidence="2">
    <location>
        <begin position="113"/>
        <end position="605"/>
    </location>
</feature>
<dbReference type="InterPro" id="IPR050281">
    <property type="entry name" value="Flavin_monoamine_oxidase"/>
</dbReference>
<gene>
    <name evidence="3" type="ORF">GCM10010430_28830</name>
</gene>
<proteinExistence type="predicted"/>
<accession>A0ABP5QYG1</accession>
<dbReference type="PROSITE" id="PS51318">
    <property type="entry name" value="TAT"/>
    <property type="match status" value="1"/>
</dbReference>
<evidence type="ECO:0000313" key="4">
    <source>
        <dbReference type="Proteomes" id="UP001500305"/>
    </source>
</evidence>
<reference evidence="4" key="1">
    <citation type="journal article" date="2019" name="Int. J. Syst. Evol. Microbiol.">
        <title>The Global Catalogue of Microorganisms (GCM) 10K type strain sequencing project: providing services to taxonomists for standard genome sequencing and annotation.</title>
        <authorList>
            <consortium name="The Broad Institute Genomics Platform"/>
            <consortium name="The Broad Institute Genome Sequencing Center for Infectious Disease"/>
            <person name="Wu L."/>
            <person name="Ma J."/>
        </authorList>
    </citation>
    <scope>NUCLEOTIDE SEQUENCE [LARGE SCALE GENOMIC DNA]</scope>
    <source>
        <strain evidence="4">JCM 7356</strain>
    </source>
</reference>
<sequence>MDLPSDLPTDPSTGRRGASRPRGGLSRRTLFGSAAAATVAGTAGFAGRAAAAVPAAVPRGADEHQARDLARKMLMVSDDERRDLTLEYLKILIDGKLPPRAPRKKVLVVGAGVAGMTAAYLLKQAGHEVVVIEANASRTGGRVKTFRNIFEDKRLHAEAGAMRLPDFHPMVLALADKLGVKRRLFYNADVAPDARPVGEVPAVVHRSFTGEVWSNGPADSTFKAPTANFRTWIQVNGARSTRAAYAQSPVAINRTFGADLAGTTTAAVNDAFKKVTVPDGPIADRLAAWTDIFRKYADYSTRRFLSEEAGWDDNRIQAAGTLENMTSRLHYSLVPTLIDHAVISPTNRYWELEGGTAVLTDKLAEQLKGELRMGRRMTRLVQTDSGVRIETTAESGDEESCDGAPTAPTEVFQGDYAIVTIPFSALRFCSIEPLMSYQKRRAVTELHYDSATKVLLEFKNRFWEEGGAGFTGGGCVSDSASRFTYFPSHSPQGSKGGVVLASYTWSDDAMRWDSLTPGERYAFALNDMERMFGPRVRAEFTGVGATQSWARARYALGEAVMFTPGQVHDLHPAARTVEGRVHFAGEHTSLKPAWIEGALESAVRTFLEVHPR</sequence>
<keyword evidence="4" id="KW-1185">Reference proteome</keyword>
<dbReference type="SUPFAM" id="SSF51905">
    <property type="entry name" value="FAD/NAD(P)-binding domain"/>
    <property type="match status" value="1"/>
</dbReference>
<dbReference type="InterPro" id="IPR002937">
    <property type="entry name" value="Amino_oxidase"/>
</dbReference>
<protein>
    <submittedName>
        <fullName evidence="3">FAD-dependent oxidoreductase</fullName>
    </submittedName>
</protein>
<feature type="region of interest" description="Disordered" evidence="1">
    <location>
        <begin position="1"/>
        <end position="26"/>
    </location>
</feature>